<dbReference type="Gene3D" id="2.130.10.10">
    <property type="entry name" value="YVTN repeat-like/Quinoprotein amine dehydrogenase"/>
    <property type="match status" value="1"/>
</dbReference>
<dbReference type="PROSITE" id="PS50082">
    <property type="entry name" value="WD_REPEATS_2"/>
    <property type="match status" value="1"/>
</dbReference>
<name>A0AAW0H8T8_MYOGA</name>
<reference evidence="6 7" key="1">
    <citation type="journal article" date="2023" name="bioRxiv">
        <title>Conserved and derived expression patterns and positive selection on dental genes reveal complex evolutionary context of ever-growing rodent molars.</title>
        <authorList>
            <person name="Calamari Z.T."/>
            <person name="Song A."/>
            <person name="Cohen E."/>
            <person name="Akter M."/>
            <person name="Roy R.D."/>
            <person name="Hallikas O."/>
            <person name="Christensen M.M."/>
            <person name="Li P."/>
            <person name="Marangoni P."/>
            <person name="Jernvall J."/>
            <person name="Klein O.D."/>
        </authorList>
    </citation>
    <scope>NUCLEOTIDE SEQUENCE [LARGE SCALE GENOMIC DNA]</scope>
    <source>
        <strain evidence="6">V071</strain>
    </source>
</reference>
<dbReference type="GO" id="GO:0005737">
    <property type="term" value="C:cytoplasm"/>
    <property type="evidence" value="ECO:0007669"/>
    <property type="project" value="TreeGrafter"/>
</dbReference>
<sequence>MSQKSNSGVVEKFVNKSLLHCLGETAGALADTETVSDTKTNGLETSPSSNVAGAGNSSVSSPQGTDLRDPGNGDQGCDGDKEDDEYRDDNDSSGPDMEDSDSSISSGENSSSQQEMEEGEIVGCLFYPQDLEPGEVVDEEGVKGQFYHRHYELEPVQFYHRHYELEPGEVLHEKGVRRQFHHYHRELEPGQVVDEEMSEMRGQSSESSESSEDSSEQYDIEEDNSMDDWMALETSPLPRPRWKVLNALRDRQLGSSARFVYEACGARVFVQRFLRQYVFEGHAGFVNTVHFSQHGTLLASGSNDLKVILWDWLHQRQVLNFHSGLKNNVLQVAFLPNCSDAILAMCGRDGQVRIAHLSALPGTRMTKCLVKHEGASHTLALEPHSPFSFLTSGEDAVVFSIDLRKARPAWKIVVTKEDGQKVGLYTIFVNPSNFYQFAVAGQNQFVRIYDQRKIHENVNNAVLKKFCPHHLINTDYPSYITSLMYSYDGSEVLTSYNDEDIYIFNSYDSDRAEYAKRYKGHRNNATVKCVNFYGPRSEFVMSGSDCEHIFIWEKSSSQIVQFLEADKGGTIKCIDPRPYLPVLASSGLDHDVKIWAPIAGSSTDLTGLKKLVKINKLKQDNFSLHHTSLFDNHMLWFLMSHLTRQITSAVGEVLEMKVEKQISMTLPVLPRQKKTKTKKIHSIRHLN</sequence>
<feature type="region of interest" description="Disordered" evidence="5">
    <location>
        <begin position="28"/>
        <end position="117"/>
    </location>
</feature>
<dbReference type="PANTHER" id="PTHR15574">
    <property type="entry name" value="WD REPEAT DOMAIN-CONTAINING FAMILY"/>
    <property type="match status" value="1"/>
</dbReference>
<dbReference type="InterPro" id="IPR045151">
    <property type="entry name" value="DCAF8"/>
</dbReference>
<dbReference type="SUPFAM" id="SSF50978">
    <property type="entry name" value="WD40 repeat-like"/>
    <property type="match status" value="1"/>
</dbReference>
<evidence type="ECO:0000313" key="6">
    <source>
        <dbReference type="EMBL" id="KAK7797798.1"/>
    </source>
</evidence>
<dbReference type="PANTHER" id="PTHR15574:SF66">
    <property type="entry name" value="DDB1 AND CUL4 ASSOCIATED FACTOR 8 LIKE"/>
    <property type="match status" value="1"/>
</dbReference>
<feature type="compositionally biased region" description="Low complexity" evidence="5">
    <location>
        <begin position="102"/>
        <end position="114"/>
    </location>
</feature>
<dbReference type="Proteomes" id="UP001488838">
    <property type="component" value="Unassembled WGS sequence"/>
</dbReference>
<dbReference type="EMBL" id="JBBHLL010000773">
    <property type="protein sequence ID" value="KAK7797798.1"/>
    <property type="molecule type" value="Genomic_DNA"/>
</dbReference>
<accession>A0AAW0H8T8</accession>
<dbReference type="PROSITE" id="PS50294">
    <property type="entry name" value="WD_REPEATS_REGION"/>
    <property type="match status" value="1"/>
</dbReference>
<evidence type="ECO:0000256" key="5">
    <source>
        <dbReference type="SAM" id="MobiDB-lite"/>
    </source>
</evidence>
<feature type="compositionally biased region" description="Acidic residues" evidence="5">
    <location>
        <begin position="209"/>
        <end position="223"/>
    </location>
</feature>
<dbReference type="SMART" id="SM00320">
    <property type="entry name" value="WD40"/>
    <property type="match status" value="7"/>
</dbReference>
<dbReference type="InterPro" id="IPR001680">
    <property type="entry name" value="WD40_rpt"/>
</dbReference>
<evidence type="ECO:0000256" key="2">
    <source>
        <dbReference type="ARBA" id="ARBA00022574"/>
    </source>
</evidence>
<comment type="caution">
    <text evidence="6">The sequence shown here is derived from an EMBL/GenBank/DDBJ whole genome shotgun (WGS) entry which is preliminary data.</text>
</comment>
<dbReference type="InterPro" id="IPR015943">
    <property type="entry name" value="WD40/YVTN_repeat-like_dom_sf"/>
</dbReference>
<comment type="pathway">
    <text evidence="1">Protein modification; protein ubiquitination.</text>
</comment>
<evidence type="ECO:0000256" key="3">
    <source>
        <dbReference type="ARBA" id="ARBA00022737"/>
    </source>
</evidence>
<organism evidence="6 7">
    <name type="scientific">Myodes glareolus</name>
    <name type="common">Bank vole</name>
    <name type="synonym">Clethrionomys glareolus</name>
    <dbReference type="NCBI Taxonomy" id="447135"/>
    <lineage>
        <taxon>Eukaryota</taxon>
        <taxon>Metazoa</taxon>
        <taxon>Chordata</taxon>
        <taxon>Craniata</taxon>
        <taxon>Vertebrata</taxon>
        <taxon>Euteleostomi</taxon>
        <taxon>Mammalia</taxon>
        <taxon>Eutheria</taxon>
        <taxon>Euarchontoglires</taxon>
        <taxon>Glires</taxon>
        <taxon>Rodentia</taxon>
        <taxon>Myomorpha</taxon>
        <taxon>Muroidea</taxon>
        <taxon>Cricetidae</taxon>
        <taxon>Arvicolinae</taxon>
        <taxon>Myodes</taxon>
    </lineage>
</organism>
<dbReference type="GO" id="GO:0080008">
    <property type="term" value="C:Cul4-RING E3 ubiquitin ligase complex"/>
    <property type="evidence" value="ECO:0007669"/>
    <property type="project" value="TreeGrafter"/>
</dbReference>
<keyword evidence="3" id="KW-0677">Repeat</keyword>
<dbReference type="Pfam" id="PF00400">
    <property type="entry name" value="WD40"/>
    <property type="match status" value="3"/>
</dbReference>
<dbReference type="AlphaFoldDB" id="A0AAW0H8T8"/>
<protein>
    <submittedName>
        <fullName evidence="6">Uncharacterized protein</fullName>
    </submittedName>
</protein>
<keyword evidence="7" id="KW-1185">Reference proteome</keyword>
<feature type="repeat" description="WD" evidence="4">
    <location>
        <begin position="279"/>
        <end position="311"/>
    </location>
</feature>
<evidence type="ECO:0000256" key="4">
    <source>
        <dbReference type="PROSITE-ProRule" id="PRU00221"/>
    </source>
</evidence>
<evidence type="ECO:0000256" key="1">
    <source>
        <dbReference type="ARBA" id="ARBA00004906"/>
    </source>
</evidence>
<evidence type="ECO:0000313" key="7">
    <source>
        <dbReference type="Proteomes" id="UP001488838"/>
    </source>
</evidence>
<proteinExistence type="predicted"/>
<gene>
    <name evidence="6" type="ORF">U0070_026197</name>
</gene>
<feature type="compositionally biased region" description="Polar residues" evidence="5">
    <location>
        <begin position="33"/>
        <end position="64"/>
    </location>
</feature>
<keyword evidence="2 4" id="KW-0853">WD repeat</keyword>
<feature type="region of interest" description="Disordered" evidence="5">
    <location>
        <begin position="187"/>
        <end position="223"/>
    </location>
</feature>
<dbReference type="InterPro" id="IPR036322">
    <property type="entry name" value="WD40_repeat_dom_sf"/>
</dbReference>